<reference evidence="5" key="2">
    <citation type="submission" date="2020-10" db="UniProtKB">
        <authorList>
            <consortium name="WormBaseParasite"/>
        </authorList>
    </citation>
    <scope>IDENTIFICATION</scope>
</reference>
<accession>A0A7E4UX27</accession>
<dbReference type="Pfam" id="PF04155">
    <property type="entry name" value="Ground-like"/>
    <property type="match status" value="1"/>
</dbReference>
<evidence type="ECO:0000256" key="1">
    <source>
        <dbReference type="SAM" id="MobiDB-lite"/>
    </source>
</evidence>
<evidence type="ECO:0000256" key="2">
    <source>
        <dbReference type="SAM" id="Phobius"/>
    </source>
</evidence>
<name>A0A7E4UX27_PANRE</name>
<feature type="region of interest" description="Disordered" evidence="1">
    <location>
        <begin position="123"/>
        <end position="154"/>
    </location>
</feature>
<feature type="compositionally biased region" description="Basic and acidic residues" evidence="1">
    <location>
        <begin position="127"/>
        <end position="137"/>
    </location>
</feature>
<keyword evidence="4" id="KW-1185">Reference proteome</keyword>
<feature type="domain" description="Ground-like" evidence="3">
    <location>
        <begin position="248"/>
        <end position="317"/>
    </location>
</feature>
<keyword evidence="2" id="KW-1133">Transmembrane helix</keyword>
<dbReference type="InterPro" id="IPR007284">
    <property type="entry name" value="Ground-like_dom"/>
</dbReference>
<evidence type="ECO:0000313" key="5">
    <source>
        <dbReference type="WBParaSite" id="Pan_g13879.t1"/>
    </source>
</evidence>
<proteinExistence type="predicted"/>
<dbReference type="PRINTS" id="PR01217">
    <property type="entry name" value="PRICHEXTENSN"/>
</dbReference>
<evidence type="ECO:0000259" key="3">
    <source>
        <dbReference type="Pfam" id="PF04155"/>
    </source>
</evidence>
<organism evidence="4 5">
    <name type="scientific">Panagrellus redivivus</name>
    <name type="common">Microworm</name>
    <dbReference type="NCBI Taxonomy" id="6233"/>
    <lineage>
        <taxon>Eukaryota</taxon>
        <taxon>Metazoa</taxon>
        <taxon>Ecdysozoa</taxon>
        <taxon>Nematoda</taxon>
        <taxon>Chromadorea</taxon>
        <taxon>Rhabditida</taxon>
        <taxon>Tylenchina</taxon>
        <taxon>Panagrolaimomorpha</taxon>
        <taxon>Panagrolaimoidea</taxon>
        <taxon>Panagrolaimidae</taxon>
        <taxon>Panagrellus</taxon>
    </lineage>
</organism>
<keyword evidence="2" id="KW-0472">Membrane</keyword>
<dbReference type="Proteomes" id="UP000492821">
    <property type="component" value="Unassembled WGS sequence"/>
</dbReference>
<keyword evidence="2" id="KW-0812">Transmembrane</keyword>
<sequence>MVKLKDEVIRHVFGLLVVVVVVEGNYGCGLPPPMPMFPMPCPPRPFLPPPLPPPPPPPPPPAPLPLPPPFPMPQPCQPCSPRPYLPPLIQTPRPYEITPEEYIHLTQRERELLAKKNAELNSLNMKNPHDPFEEKRPLPVPIIPDRRPEPRPPLMPMPLYPPPGCGGYYYQQPPPYYQQPARPPTLPPPLPQPIPPPVPPPFHPPPNMFTNCCARCGPGCSAKAFGTKSVNGTVLLEELPLKADENGLKCNDEKLRDIMKKSAHLPLKEAKTTIHEAAELTIGLYFQVVCSAEDFEYVTRSSSHCQVELDHGVCYAFRTG</sequence>
<protein>
    <submittedName>
        <fullName evidence="5">Ground-like domain-containing protein</fullName>
    </submittedName>
</protein>
<feature type="transmembrane region" description="Helical" evidence="2">
    <location>
        <begin position="12"/>
        <end position="34"/>
    </location>
</feature>
<dbReference type="WBParaSite" id="Pan_g13879.t1">
    <property type="protein sequence ID" value="Pan_g13879.t1"/>
    <property type="gene ID" value="Pan_g13879"/>
</dbReference>
<reference evidence="4" key="1">
    <citation type="journal article" date="2013" name="Genetics">
        <title>The draft genome and transcriptome of Panagrellus redivivus are shaped by the harsh demands of a free-living lifestyle.</title>
        <authorList>
            <person name="Srinivasan J."/>
            <person name="Dillman A.R."/>
            <person name="Macchietto M.G."/>
            <person name="Heikkinen L."/>
            <person name="Lakso M."/>
            <person name="Fracchia K.M."/>
            <person name="Antoshechkin I."/>
            <person name="Mortazavi A."/>
            <person name="Wong G."/>
            <person name="Sternberg P.W."/>
        </authorList>
    </citation>
    <scope>NUCLEOTIDE SEQUENCE [LARGE SCALE GENOMIC DNA]</scope>
    <source>
        <strain evidence="4">MT8872</strain>
    </source>
</reference>
<dbReference type="AlphaFoldDB" id="A0A7E4UX27"/>
<evidence type="ECO:0000313" key="4">
    <source>
        <dbReference type="Proteomes" id="UP000492821"/>
    </source>
</evidence>